<evidence type="ECO:0000313" key="6">
    <source>
        <dbReference type="EMBL" id="KPJ12207.1"/>
    </source>
</evidence>
<protein>
    <submittedName>
        <fullName evidence="6">UDP-glucuronosyltransferase 2B31</fullName>
    </submittedName>
</protein>
<comment type="similarity">
    <text evidence="1">Belongs to the UDP-glycosyltransferase family.</text>
</comment>
<feature type="transmembrane region" description="Helical" evidence="4">
    <location>
        <begin position="506"/>
        <end position="524"/>
    </location>
</feature>
<dbReference type="Gene3D" id="3.40.50.2000">
    <property type="entry name" value="Glycogen Phosphorylase B"/>
    <property type="match status" value="2"/>
</dbReference>
<reference evidence="6 7" key="1">
    <citation type="journal article" date="2015" name="Nat. Commun.">
        <title>Outbred genome sequencing and CRISPR/Cas9 gene editing in butterflies.</title>
        <authorList>
            <person name="Li X."/>
            <person name="Fan D."/>
            <person name="Zhang W."/>
            <person name="Liu G."/>
            <person name="Zhang L."/>
            <person name="Zhao L."/>
            <person name="Fang X."/>
            <person name="Chen L."/>
            <person name="Dong Y."/>
            <person name="Chen Y."/>
            <person name="Ding Y."/>
            <person name="Zhao R."/>
            <person name="Feng M."/>
            <person name="Zhu Y."/>
            <person name="Feng Y."/>
            <person name="Jiang X."/>
            <person name="Zhu D."/>
            <person name="Xiang H."/>
            <person name="Feng X."/>
            <person name="Li S."/>
            <person name="Wang J."/>
            <person name="Zhang G."/>
            <person name="Kronforst M.R."/>
            <person name="Wang W."/>
        </authorList>
    </citation>
    <scope>NUCLEOTIDE SEQUENCE [LARGE SCALE GENOMIC DNA]</scope>
    <source>
        <strain evidence="6">Ya'a_city_454_Pm</strain>
        <tissue evidence="6">Whole body</tissue>
    </source>
</reference>
<keyword evidence="2" id="KW-0328">Glycosyltransferase</keyword>
<dbReference type="EMBL" id="KQ460784">
    <property type="protein sequence ID" value="KPJ12207.1"/>
    <property type="molecule type" value="Genomic_DNA"/>
</dbReference>
<feature type="signal peptide" evidence="5">
    <location>
        <begin position="1"/>
        <end position="30"/>
    </location>
</feature>
<accession>A0A0N1INW2</accession>
<keyword evidence="4" id="KW-0472">Membrane</keyword>
<keyword evidence="4" id="KW-0812">Transmembrane</keyword>
<dbReference type="InterPro" id="IPR002213">
    <property type="entry name" value="UDP_glucos_trans"/>
</dbReference>
<dbReference type="InterPro" id="IPR050271">
    <property type="entry name" value="UDP-glycosyltransferase"/>
</dbReference>
<evidence type="ECO:0000256" key="1">
    <source>
        <dbReference type="ARBA" id="ARBA00009995"/>
    </source>
</evidence>
<evidence type="ECO:0000256" key="3">
    <source>
        <dbReference type="ARBA" id="ARBA00022679"/>
    </source>
</evidence>
<keyword evidence="7" id="KW-1185">Reference proteome</keyword>
<dbReference type="GO" id="GO:0008194">
    <property type="term" value="F:UDP-glycosyltransferase activity"/>
    <property type="evidence" value="ECO:0007669"/>
    <property type="project" value="InterPro"/>
</dbReference>
<dbReference type="CDD" id="cd03784">
    <property type="entry name" value="GT1_Gtf-like"/>
    <property type="match status" value="1"/>
</dbReference>
<organism evidence="6 7">
    <name type="scientific">Papilio machaon</name>
    <name type="common">Old World swallowtail butterfly</name>
    <dbReference type="NCBI Taxonomy" id="76193"/>
    <lineage>
        <taxon>Eukaryota</taxon>
        <taxon>Metazoa</taxon>
        <taxon>Ecdysozoa</taxon>
        <taxon>Arthropoda</taxon>
        <taxon>Hexapoda</taxon>
        <taxon>Insecta</taxon>
        <taxon>Pterygota</taxon>
        <taxon>Neoptera</taxon>
        <taxon>Endopterygota</taxon>
        <taxon>Lepidoptera</taxon>
        <taxon>Glossata</taxon>
        <taxon>Ditrysia</taxon>
        <taxon>Papilionoidea</taxon>
        <taxon>Papilionidae</taxon>
        <taxon>Papilioninae</taxon>
        <taxon>Papilio</taxon>
    </lineage>
</organism>
<name>A0A0N1INW2_PAPMA</name>
<evidence type="ECO:0000256" key="2">
    <source>
        <dbReference type="ARBA" id="ARBA00022676"/>
    </source>
</evidence>
<evidence type="ECO:0000256" key="5">
    <source>
        <dbReference type="SAM" id="SignalP"/>
    </source>
</evidence>
<dbReference type="FunFam" id="3.40.50.2000:FF:000050">
    <property type="entry name" value="UDP-glucuronosyltransferase"/>
    <property type="match status" value="1"/>
</dbReference>
<evidence type="ECO:0000256" key="4">
    <source>
        <dbReference type="SAM" id="Phobius"/>
    </source>
</evidence>
<proteinExistence type="inferred from homology"/>
<keyword evidence="4" id="KW-1133">Transmembrane helix</keyword>
<sequence>MDDRLSLDVLCTMKLLVFLVSLVTLSVAVAAVAVEGQGHVPEAQSRGRVLLVFPVPGKSHSILGNSIADILIDDGFEVTYVTPFPSQSNRTGLTVADISSLLVADRDANHLDIANLFENPKPSHWVLTMGHMFARQALHHVALQELLNDDKVTFDLVIADWFYSGLLAPLAAVFDCPLVWYSSGDVSWQSLRYVHEASSAALAVDPQERRAPAAPLNTGDKLRQLLLQLYLTGWTHYYTSHIDAVVYREVYSAPLLLRGRRPPPYEPLVYNGSLLLVNCHPPLGNNLPLPGNVQYVGGHHLSTAPKPLPSDLQRLLDDSTHGVVYFNLGSNVRSRDLPEAMTRSLLAVLGQLRQTVLWKFEERLDHLPANVHLLDWAPQESILAHPNVLVFISHAGLLSVMEATQHGVPLLGLPIFGDQFVNIDKVVQRGCGLRVDFSDDLPARLQEALREILDNPRYQENAKQSSRMFRERLAGPRAALAHWARLVASTRGAPHLQPPARHMSTFVWLHLDILLVFGTIGWFLSKVVKVIRVHLKDSQKDSQATDNSIKKNN</sequence>
<dbReference type="Pfam" id="PF00201">
    <property type="entry name" value="UDPGT"/>
    <property type="match status" value="1"/>
</dbReference>
<dbReference type="PANTHER" id="PTHR48043">
    <property type="entry name" value="EG:EG0003.4 PROTEIN-RELATED"/>
    <property type="match status" value="1"/>
</dbReference>
<keyword evidence="3 6" id="KW-0808">Transferase</keyword>
<dbReference type="KEGG" id="pmac:106713866"/>
<evidence type="ECO:0000313" key="7">
    <source>
        <dbReference type="Proteomes" id="UP000053240"/>
    </source>
</evidence>
<dbReference type="SUPFAM" id="SSF53756">
    <property type="entry name" value="UDP-Glycosyltransferase/glycogen phosphorylase"/>
    <property type="match status" value="1"/>
</dbReference>
<dbReference type="InParanoid" id="A0A0N1INW2"/>
<dbReference type="OrthoDB" id="5835829at2759"/>
<dbReference type="Proteomes" id="UP000053240">
    <property type="component" value="Unassembled WGS sequence"/>
</dbReference>
<feature type="chain" id="PRO_5005874071" evidence="5">
    <location>
        <begin position="31"/>
        <end position="553"/>
    </location>
</feature>
<keyword evidence="5" id="KW-0732">Signal</keyword>
<gene>
    <name evidence="6" type="ORF">RR48_02203</name>
</gene>
<dbReference type="PANTHER" id="PTHR48043:SF145">
    <property type="entry name" value="FI06409P-RELATED"/>
    <property type="match status" value="1"/>
</dbReference>
<dbReference type="AlphaFoldDB" id="A0A0N1INW2"/>